<dbReference type="InterPro" id="IPR000924">
    <property type="entry name" value="Glu/Gln-tRNA-synth"/>
</dbReference>
<dbReference type="InterPro" id="IPR049940">
    <property type="entry name" value="GluQ/Sye"/>
</dbReference>
<dbReference type="Gene3D" id="1.10.1160.10">
    <property type="entry name" value="Glutamyl-trna Synthetase, Domain 2"/>
    <property type="match status" value="1"/>
</dbReference>
<dbReference type="GO" id="GO:0000049">
    <property type="term" value="F:tRNA binding"/>
    <property type="evidence" value="ECO:0007669"/>
    <property type="project" value="InterPro"/>
</dbReference>
<dbReference type="AlphaFoldDB" id="A0A1G2P3Q9"/>
<sequence length="449" mass="51436">MLSNQHEKKVVTRFPPSPTGFLHIGRVRTLLFNYFFTKQNNGKMIFRLEDTDKTRSKKEYENDIIENLRWLGVEYDEGPFRQSERTDIYKKYLKQLIHDKHAYISKEEELESETKRAEVIRFKNPNKKITFNDAVRGEISFDTSDLGDFVIAKSSDEPLYHLAVVVDDFEMGITHVIRGDDGISNTPRQILIQEAIGAPMPTYAHIPLILSEDRAKLSGRHGAVSLTEYRNAGYLPEAVINYLALLGWNPGTDQEIMTLDEIIAQFSLSKVQKAGAIFDEDKLLWFNKEHMRRLPNIQNRIINEIARVLPEINPRIAEAMSETVLDKICIFGDINKMNENGEFEYFISDPALEKNKIAWKNDAPEIARKNLKESREILSRVDETNFNASAIKDSLWQYAEKAGKGSVLWPVRYALSGKEKSPDPFVLAGILGKKTCLERIDSAIKILTH</sequence>
<evidence type="ECO:0000256" key="5">
    <source>
        <dbReference type="ARBA" id="ARBA00022917"/>
    </source>
</evidence>
<dbReference type="GO" id="GO:0008270">
    <property type="term" value="F:zinc ion binding"/>
    <property type="evidence" value="ECO:0007669"/>
    <property type="project" value="InterPro"/>
</dbReference>
<comment type="similarity">
    <text evidence="1 7">Belongs to the class-I aminoacyl-tRNA synthetase family. Glutamate--tRNA ligase type 1 subfamily.</text>
</comment>
<comment type="caution">
    <text evidence="10">The sequence shown here is derived from an EMBL/GenBank/DDBJ whole genome shotgun (WGS) entry which is preliminary data.</text>
</comment>
<protein>
    <recommendedName>
        <fullName evidence="7">Glutamate--tRNA ligase</fullName>
        <ecNumber evidence="7">6.1.1.17</ecNumber>
    </recommendedName>
    <alternativeName>
        <fullName evidence="7">Glutamyl-tRNA synthetase</fullName>
        <shortName evidence="7">GluRS</shortName>
    </alternativeName>
</protein>
<dbReference type="GO" id="GO:0006424">
    <property type="term" value="P:glutamyl-tRNA aminoacylation"/>
    <property type="evidence" value="ECO:0007669"/>
    <property type="project" value="UniProtKB-UniRule"/>
</dbReference>
<dbReference type="InterPro" id="IPR004527">
    <property type="entry name" value="Glu-tRNA-ligase_bac/mito"/>
</dbReference>
<dbReference type="EC" id="6.1.1.17" evidence="7"/>
<evidence type="ECO:0000256" key="4">
    <source>
        <dbReference type="ARBA" id="ARBA00022840"/>
    </source>
</evidence>
<evidence type="ECO:0000259" key="8">
    <source>
        <dbReference type="Pfam" id="PF00749"/>
    </source>
</evidence>
<comment type="function">
    <text evidence="7">Catalyzes the attachment of glutamate to tRNA(Glu) in a two-step reaction: glutamate is first activated by ATP to form Glu-AMP and then transferred to the acceptor end of tRNA(Glu).</text>
</comment>
<dbReference type="InterPro" id="IPR014729">
    <property type="entry name" value="Rossmann-like_a/b/a_fold"/>
</dbReference>
<dbReference type="InterPro" id="IPR020061">
    <property type="entry name" value="Glu_tRNA_lig_a-bdl"/>
</dbReference>
<comment type="subunit">
    <text evidence="7">Monomer.</text>
</comment>
<dbReference type="Proteomes" id="UP000177269">
    <property type="component" value="Unassembled WGS sequence"/>
</dbReference>
<evidence type="ECO:0000256" key="1">
    <source>
        <dbReference type="ARBA" id="ARBA00007894"/>
    </source>
</evidence>
<dbReference type="Pfam" id="PF19269">
    <property type="entry name" value="Anticodon_2"/>
    <property type="match status" value="1"/>
</dbReference>
<feature type="domain" description="Glutamyl/glutaminyl-tRNA synthetase class Ib catalytic" evidence="8">
    <location>
        <begin position="111"/>
        <end position="285"/>
    </location>
</feature>
<proteinExistence type="inferred from homology"/>
<evidence type="ECO:0000256" key="3">
    <source>
        <dbReference type="ARBA" id="ARBA00022741"/>
    </source>
</evidence>
<comment type="caution">
    <text evidence="7">Lacks conserved residue(s) required for the propagation of feature annotation.</text>
</comment>
<dbReference type="GO" id="GO:0004818">
    <property type="term" value="F:glutamate-tRNA ligase activity"/>
    <property type="evidence" value="ECO:0007669"/>
    <property type="project" value="UniProtKB-UniRule"/>
</dbReference>
<dbReference type="InterPro" id="IPR020058">
    <property type="entry name" value="Glu/Gln-tRNA-synth_Ib_cat-dom"/>
</dbReference>
<keyword evidence="5 7" id="KW-0648">Protein biosynthesis</keyword>
<keyword evidence="3 7" id="KW-0547">Nucleotide-binding</keyword>
<dbReference type="InterPro" id="IPR020751">
    <property type="entry name" value="aa-tRNA-synth_I_codon-bd_sub2"/>
</dbReference>
<dbReference type="Gene3D" id="3.40.50.620">
    <property type="entry name" value="HUPs"/>
    <property type="match status" value="1"/>
</dbReference>
<name>A0A1G2P3Q9_9BACT</name>
<dbReference type="Gene3D" id="1.10.10.350">
    <property type="match status" value="1"/>
</dbReference>
<dbReference type="HAMAP" id="MF_00022">
    <property type="entry name" value="Glu_tRNA_synth_type1"/>
    <property type="match status" value="1"/>
</dbReference>
<evidence type="ECO:0000313" key="11">
    <source>
        <dbReference type="Proteomes" id="UP000177269"/>
    </source>
</evidence>
<comment type="subcellular location">
    <subcellularLocation>
        <location evidence="7">Cytoplasm</location>
    </subcellularLocation>
</comment>
<accession>A0A1G2P3Q9</accession>
<dbReference type="PANTHER" id="PTHR43311:SF2">
    <property type="entry name" value="GLUTAMATE--TRNA LIGASE, MITOCHONDRIAL-RELATED"/>
    <property type="match status" value="1"/>
</dbReference>
<dbReference type="EMBL" id="MHSK01000002">
    <property type="protein sequence ID" value="OHA42985.1"/>
    <property type="molecule type" value="Genomic_DNA"/>
</dbReference>
<dbReference type="GO" id="GO:0005524">
    <property type="term" value="F:ATP binding"/>
    <property type="evidence" value="ECO:0007669"/>
    <property type="project" value="UniProtKB-UniRule"/>
</dbReference>
<keyword evidence="7" id="KW-0963">Cytoplasm</keyword>
<dbReference type="Gene3D" id="3.90.800.10">
    <property type="entry name" value="Glutamyl-tRNA Synthetase, Domain 3"/>
    <property type="match status" value="1"/>
</dbReference>
<dbReference type="Pfam" id="PF00749">
    <property type="entry name" value="tRNA-synt_1c"/>
    <property type="match status" value="1"/>
</dbReference>
<dbReference type="SUPFAM" id="SSF48163">
    <property type="entry name" value="An anticodon-binding domain of class I aminoacyl-tRNA synthetases"/>
    <property type="match status" value="1"/>
</dbReference>
<dbReference type="CDD" id="cd00808">
    <property type="entry name" value="GluRS_core"/>
    <property type="match status" value="1"/>
</dbReference>
<organism evidence="10 11">
    <name type="scientific">Candidatus Taylorbacteria bacterium RIFCSPLOWO2_12_FULL_43_20</name>
    <dbReference type="NCBI Taxonomy" id="1802332"/>
    <lineage>
        <taxon>Bacteria</taxon>
        <taxon>Candidatus Tayloriibacteriota</taxon>
    </lineage>
</organism>
<reference evidence="10 11" key="1">
    <citation type="journal article" date="2016" name="Nat. Commun.">
        <title>Thousands of microbial genomes shed light on interconnected biogeochemical processes in an aquifer system.</title>
        <authorList>
            <person name="Anantharaman K."/>
            <person name="Brown C.T."/>
            <person name="Hug L.A."/>
            <person name="Sharon I."/>
            <person name="Castelle C.J."/>
            <person name="Probst A.J."/>
            <person name="Thomas B.C."/>
            <person name="Singh A."/>
            <person name="Wilkins M.J."/>
            <person name="Karaoz U."/>
            <person name="Brodie E.L."/>
            <person name="Williams K.H."/>
            <person name="Hubbard S.S."/>
            <person name="Banfield J.F."/>
        </authorList>
    </citation>
    <scope>NUCLEOTIDE SEQUENCE [LARGE SCALE GENOMIC DNA]</scope>
</reference>
<dbReference type="PRINTS" id="PR00987">
    <property type="entry name" value="TRNASYNTHGLU"/>
</dbReference>
<dbReference type="SUPFAM" id="SSF52374">
    <property type="entry name" value="Nucleotidylyl transferase"/>
    <property type="match status" value="1"/>
</dbReference>
<evidence type="ECO:0000259" key="9">
    <source>
        <dbReference type="Pfam" id="PF19269"/>
    </source>
</evidence>
<dbReference type="GO" id="GO:0005829">
    <property type="term" value="C:cytosol"/>
    <property type="evidence" value="ECO:0007669"/>
    <property type="project" value="TreeGrafter"/>
</dbReference>
<dbReference type="PANTHER" id="PTHR43311">
    <property type="entry name" value="GLUTAMATE--TRNA LIGASE"/>
    <property type="match status" value="1"/>
</dbReference>
<evidence type="ECO:0000256" key="6">
    <source>
        <dbReference type="ARBA" id="ARBA00023146"/>
    </source>
</evidence>
<dbReference type="InterPro" id="IPR045462">
    <property type="entry name" value="aa-tRNA-synth_I_cd-bd"/>
</dbReference>
<dbReference type="InterPro" id="IPR008925">
    <property type="entry name" value="aa_tRNA-synth_I_cd-bd_sf"/>
</dbReference>
<evidence type="ECO:0000256" key="7">
    <source>
        <dbReference type="HAMAP-Rule" id="MF_00022"/>
    </source>
</evidence>
<comment type="catalytic activity">
    <reaction evidence="7">
        <text>tRNA(Glu) + L-glutamate + ATP = L-glutamyl-tRNA(Glu) + AMP + diphosphate</text>
        <dbReference type="Rhea" id="RHEA:23540"/>
        <dbReference type="Rhea" id="RHEA-COMP:9663"/>
        <dbReference type="Rhea" id="RHEA-COMP:9680"/>
        <dbReference type="ChEBI" id="CHEBI:29985"/>
        <dbReference type="ChEBI" id="CHEBI:30616"/>
        <dbReference type="ChEBI" id="CHEBI:33019"/>
        <dbReference type="ChEBI" id="CHEBI:78442"/>
        <dbReference type="ChEBI" id="CHEBI:78520"/>
        <dbReference type="ChEBI" id="CHEBI:456215"/>
        <dbReference type="EC" id="6.1.1.17"/>
    </reaction>
</comment>
<feature type="domain" description="Aminoacyl-tRNA synthetase class I anticodon-binding" evidence="9">
    <location>
        <begin position="343"/>
        <end position="444"/>
    </location>
</feature>
<dbReference type="InterPro" id="IPR033910">
    <property type="entry name" value="GluRS_core"/>
</dbReference>
<evidence type="ECO:0000313" key="10">
    <source>
        <dbReference type="EMBL" id="OHA42985.1"/>
    </source>
</evidence>
<dbReference type="NCBIfam" id="TIGR00464">
    <property type="entry name" value="gltX_bact"/>
    <property type="match status" value="1"/>
</dbReference>
<evidence type="ECO:0000256" key="2">
    <source>
        <dbReference type="ARBA" id="ARBA00022598"/>
    </source>
</evidence>
<keyword evidence="4 7" id="KW-0067">ATP-binding</keyword>
<keyword evidence="6 7" id="KW-0030">Aminoacyl-tRNA synthetase</keyword>
<gene>
    <name evidence="7" type="primary">gltX</name>
    <name evidence="10" type="ORF">A3G52_01960</name>
</gene>
<keyword evidence="2 7" id="KW-0436">Ligase</keyword>
<feature type="short sequence motif" description="'HIGH' region" evidence="7">
    <location>
        <begin position="16"/>
        <end position="26"/>
    </location>
</feature>